<feature type="region of interest" description="Disordered" evidence="1">
    <location>
        <begin position="100"/>
        <end position="159"/>
    </location>
</feature>
<dbReference type="EMBL" id="NPKI01000008">
    <property type="protein sequence ID" value="PAQ03686.1"/>
    <property type="molecule type" value="Genomic_DNA"/>
</dbReference>
<reference evidence="3" key="1">
    <citation type="submission" date="2017-08" db="EMBL/GenBank/DDBJ databases">
        <title>Mesorhizobium wenxinae sp. nov., a novel rhizobial species isolated from root nodules of chickpea (Cicer arietinum L.).</title>
        <authorList>
            <person name="Zhang J."/>
        </authorList>
    </citation>
    <scope>NUCLEOTIDE SEQUENCE [LARGE SCALE GENOMIC DNA]</scope>
    <source>
        <strain evidence="3">USDA 3392</strain>
    </source>
</reference>
<gene>
    <name evidence="2" type="ORF">CIT25_04000</name>
</gene>
<protein>
    <submittedName>
        <fullName evidence="2">Uncharacterized protein</fullName>
    </submittedName>
</protein>
<accession>A0AB36RH17</accession>
<feature type="compositionally biased region" description="Low complexity" evidence="1">
    <location>
        <begin position="100"/>
        <end position="122"/>
    </location>
</feature>
<feature type="compositionally biased region" description="Polar residues" evidence="1">
    <location>
        <begin position="123"/>
        <end position="135"/>
    </location>
</feature>
<dbReference type="Proteomes" id="UP000216215">
    <property type="component" value="Unassembled WGS sequence"/>
</dbReference>
<name>A0AB36RH17_9HYPH</name>
<organism evidence="2 3">
    <name type="scientific">Mesorhizobium mediterraneum</name>
    <dbReference type="NCBI Taxonomy" id="43617"/>
    <lineage>
        <taxon>Bacteria</taxon>
        <taxon>Pseudomonadati</taxon>
        <taxon>Pseudomonadota</taxon>
        <taxon>Alphaproteobacteria</taxon>
        <taxon>Hyphomicrobiales</taxon>
        <taxon>Phyllobacteriaceae</taxon>
        <taxon>Mesorhizobium</taxon>
    </lineage>
</organism>
<dbReference type="AlphaFoldDB" id="A0AB36RH17"/>
<comment type="caution">
    <text evidence="2">The sequence shown here is derived from an EMBL/GenBank/DDBJ whole genome shotgun (WGS) entry which is preliminary data.</text>
</comment>
<sequence>MGYDIGEVYQSNSDFLKAEDIGANFWTVTVSKVDMKSFDDGSRKLLVMFQELDKGLVLNKTNADTFGDLYGKNTDGWISRQIMLMTMPVDYQGKKVQAIRARAPAQQQAMPQRQPGQMQPQANMNAGQAYAQSPQRPLEPVGGDFNPPAPPPADSDIPF</sequence>
<evidence type="ECO:0000313" key="3">
    <source>
        <dbReference type="Proteomes" id="UP000216215"/>
    </source>
</evidence>
<keyword evidence="3" id="KW-1185">Reference proteome</keyword>
<evidence type="ECO:0000256" key="1">
    <source>
        <dbReference type="SAM" id="MobiDB-lite"/>
    </source>
</evidence>
<evidence type="ECO:0000313" key="2">
    <source>
        <dbReference type="EMBL" id="PAQ03686.1"/>
    </source>
</evidence>
<dbReference type="RefSeq" id="WP_095483259.1">
    <property type="nucleotide sequence ID" value="NZ_CP088151.1"/>
</dbReference>
<proteinExistence type="predicted"/>